<feature type="non-terminal residue" evidence="1">
    <location>
        <position position="1"/>
    </location>
</feature>
<organism evidence="1 2">
    <name type="scientific">Streptomyces daliensis</name>
    <dbReference type="NCBI Taxonomy" id="299421"/>
    <lineage>
        <taxon>Bacteria</taxon>
        <taxon>Bacillati</taxon>
        <taxon>Actinomycetota</taxon>
        <taxon>Actinomycetes</taxon>
        <taxon>Kitasatosporales</taxon>
        <taxon>Streptomycetaceae</taxon>
        <taxon>Streptomyces</taxon>
    </lineage>
</organism>
<evidence type="ECO:0000313" key="1">
    <source>
        <dbReference type="EMBL" id="MBR7678364.1"/>
    </source>
</evidence>
<comment type="caution">
    <text evidence="1">The sequence shown here is derived from an EMBL/GenBank/DDBJ whole genome shotgun (WGS) entry which is preliminary data.</text>
</comment>
<protein>
    <submittedName>
        <fullName evidence="1">Uncharacterized protein</fullName>
    </submittedName>
</protein>
<evidence type="ECO:0000313" key="2">
    <source>
        <dbReference type="Proteomes" id="UP000675554"/>
    </source>
</evidence>
<dbReference type="EMBL" id="JAGSMN010001394">
    <property type="protein sequence ID" value="MBR7678364.1"/>
    <property type="molecule type" value="Genomic_DNA"/>
</dbReference>
<dbReference type="AlphaFoldDB" id="A0A8T4J9U1"/>
<reference evidence="1" key="1">
    <citation type="submission" date="2021-04" db="EMBL/GenBank/DDBJ databases">
        <title>Sequencing of actinobacteria type strains.</title>
        <authorList>
            <person name="Nguyen G.-S."/>
            <person name="Wentzel A."/>
        </authorList>
    </citation>
    <scope>NUCLEOTIDE SEQUENCE</scope>
    <source>
        <strain evidence="1">DSM 42095</strain>
    </source>
</reference>
<accession>A0A8T4J9U1</accession>
<proteinExistence type="predicted"/>
<gene>
    <name evidence="1" type="ORF">KDA82_36435</name>
</gene>
<sequence>VALTVADDGASATGWVQGLAAFMPSRTVVVPGDAGVDFDARVGGNERPVGWDMGQLSDAHLLFALRVALSDVHITVLGSGDEWEVRLVDDAGSWARVTPAAEGGLARYGGTRRLIDEVERAWDQWCAHGRPELYDYGLTVTDEGRVQYAWAWDPAAGPRWPLTPRARRRPRPVPRAPVS</sequence>
<dbReference type="Proteomes" id="UP000675554">
    <property type="component" value="Unassembled WGS sequence"/>
</dbReference>
<name>A0A8T4J9U1_9ACTN</name>
<keyword evidence="2" id="KW-1185">Reference proteome</keyword>